<dbReference type="OrthoDB" id="1522997at2"/>
<keyword evidence="4" id="KW-0520">NAD</keyword>
<comment type="similarity">
    <text evidence="1 5">Belongs to the D-isomer specific 2-hydroxyacid dehydrogenase family.</text>
</comment>
<dbReference type="InterPro" id="IPR006140">
    <property type="entry name" value="D-isomer_DH_NAD-bd"/>
</dbReference>
<evidence type="ECO:0000256" key="4">
    <source>
        <dbReference type="ARBA" id="ARBA00023027"/>
    </source>
</evidence>
<dbReference type="AlphaFoldDB" id="A0A4U6D2Q8"/>
<dbReference type="GO" id="GO:0016616">
    <property type="term" value="F:oxidoreductase activity, acting on the CH-OH group of donors, NAD or NADP as acceptor"/>
    <property type="evidence" value="ECO:0007669"/>
    <property type="project" value="InterPro"/>
</dbReference>
<organism evidence="8 9">
    <name type="scientific">Dyadobacter frigoris</name>
    <dbReference type="NCBI Taxonomy" id="2576211"/>
    <lineage>
        <taxon>Bacteria</taxon>
        <taxon>Pseudomonadati</taxon>
        <taxon>Bacteroidota</taxon>
        <taxon>Cytophagia</taxon>
        <taxon>Cytophagales</taxon>
        <taxon>Spirosomataceae</taxon>
        <taxon>Dyadobacter</taxon>
    </lineage>
</organism>
<dbReference type="SUPFAM" id="SSF52283">
    <property type="entry name" value="Formate/glycerate dehydrogenase catalytic domain-like"/>
    <property type="match status" value="1"/>
</dbReference>
<dbReference type="Pfam" id="PF02826">
    <property type="entry name" value="2-Hacid_dh_C"/>
    <property type="match status" value="1"/>
</dbReference>
<dbReference type="GO" id="GO:0008652">
    <property type="term" value="P:amino acid biosynthetic process"/>
    <property type="evidence" value="ECO:0007669"/>
    <property type="project" value="UniProtKB-KW"/>
</dbReference>
<comment type="caution">
    <text evidence="8">The sequence shown here is derived from an EMBL/GenBank/DDBJ whole genome shotgun (WGS) entry which is preliminary data.</text>
</comment>
<evidence type="ECO:0000259" key="6">
    <source>
        <dbReference type="Pfam" id="PF00389"/>
    </source>
</evidence>
<evidence type="ECO:0000259" key="7">
    <source>
        <dbReference type="Pfam" id="PF02826"/>
    </source>
</evidence>
<dbReference type="PROSITE" id="PS00671">
    <property type="entry name" value="D_2_HYDROXYACID_DH_3"/>
    <property type="match status" value="1"/>
</dbReference>
<evidence type="ECO:0000256" key="2">
    <source>
        <dbReference type="ARBA" id="ARBA00022605"/>
    </source>
</evidence>
<name>A0A4U6D2Q8_9BACT</name>
<dbReference type="FunFam" id="3.40.50.720:FF:000203">
    <property type="entry name" value="D-3-phosphoglycerate dehydrogenase (SerA)"/>
    <property type="match status" value="1"/>
</dbReference>
<reference evidence="8 9" key="1">
    <citation type="submission" date="2019-05" db="EMBL/GenBank/DDBJ databases">
        <title>Dyadobacter AR-3-8 sp. nov., isolated from arctic soil.</title>
        <authorList>
            <person name="Chaudhary D.K."/>
        </authorList>
    </citation>
    <scope>NUCLEOTIDE SEQUENCE [LARGE SCALE GENOMIC DNA]</scope>
    <source>
        <strain evidence="8 9">AR-3-8</strain>
    </source>
</reference>
<feature type="domain" description="D-isomer specific 2-hydroxyacid dehydrogenase NAD-binding" evidence="7">
    <location>
        <begin position="115"/>
        <end position="287"/>
    </location>
</feature>
<dbReference type="InterPro" id="IPR050857">
    <property type="entry name" value="D-2-hydroxyacid_DH"/>
</dbReference>
<feature type="domain" description="D-isomer specific 2-hydroxyacid dehydrogenase catalytic" evidence="6">
    <location>
        <begin position="18"/>
        <end position="311"/>
    </location>
</feature>
<dbReference type="InterPro" id="IPR036291">
    <property type="entry name" value="NAD(P)-bd_dom_sf"/>
</dbReference>
<dbReference type="SUPFAM" id="SSF51735">
    <property type="entry name" value="NAD(P)-binding Rossmann-fold domains"/>
    <property type="match status" value="1"/>
</dbReference>
<evidence type="ECO:0000313" key="9">
    <source>
        <dbReference type="Proteomes" id="UP000304900"/>
    </source>
</evidence>
<dbReference type="PANTHER" id="PTHR42789:SF1">
    <property type="entry name" value="D-ISOMER SPECIFIC 2-HYDROXYACID DEHYDROGENASE FAMILY PROTEIN (AFU_ORTHOLOGUE AFUA_6G10090)"/>
    <property type="match status" value="1"/>
</dbReference>
<keyword evidence="2" id="KW-0028">Amino-acid biosynthesis</keyword>
<dbReference type="Gene3D" id="3.40.50.720">
    <property type="entry name" value="NAD(P)-binding Rossmann-like Domain"/>
    <property type="match status" value="2"/>
</dbReference>
<dbReference type="InterPro" id="IPR029753">
    <property type="entry name" value="D-isomer_DH_CS"/>
</dbReference>
<dbReference type="Pfam" id="PF00389">
    <property type="entry name" value="2-Hacid_dh"/>
    <property type="match status" value="1"/>
</dbReference>
<evidence type="ECO:0000256" key="3">
    <source>
        <dbReference type="ARBA" id="ARBA00023002"/>
    </source>
</evidence>
<dbReference type="InterPro" id="IPR006139">
    <property type="entry name" value="D-isomer_2_OHA_DH_cat_dom"/>
</dbReference>
<dbReference type="RefSeq" id="WP_137341615.1">
    <property type="nucleotide sequence ID" value="NZ_BSQH01000002.1"/>
</dbReference>
<keyword evidence="9" id="KW-1185">Reference proteome</keyword>
<dbReference type="InterPro" id="IPR029752">
    <property type="entry name" value="D-isomer_DH_CS1"/>
</dbReference>
<dbReference type="GO" id="GO:0051287">
    <property type="term" value="F:NAD binding"/>
    <property type="evidence" value="ECO:0007669"/>
    <property type="project" value="InterPro"/>
</dbReference>
<dbReference type="CDD" id="cd12169">
    <property type="entry name" value="PGDH_like_1"/>
    <property type="match status" value="1"/>
</dbReference>
<evidence type="ECO:0000256" key="5">
    <source>
        <dbReference type="RuleBase" id="RU003719"/>
    </source>
</evidence>
<protein>
    <submittedName>
        <fullName evidence="8">D-2-hydroxyacid dehydrogenase family protein</fullName>
    </submittedName>
</protein>
<accession>A0A4U6D2Q8</accession>
<keyword evidence="3 5" id="KW-0560">Oxidoreductase</keyword>
<dbReference type="PANTHER" id="PTHR42789">
    <property type="entry name" value="D-ISOMER SPECIFIC 2-HYDROXYACID DEHYDROGENASE FAMILY PROTEIN (AFU_ORTHOLOGUE AFUA_6G10090)"/>
    <property type="match status" value="1"/>
</dbReference>
<dbReference type="EMBL" id="SZVO01000009">
    <property type="protein sequence ID" value="TKT90447.1"/>
    <property type="molecule type" value="Genomic_DNA"/>
</dbReference>
<dbReference type="Proteomes" id="UP000304900">
    <property type="component" value="Unassembled WGS sequence"/>
</dbReference>
<dbReference type="PROSITE" id="PS00065">
    <property type="entry name" value="D_2_HYDROXYACID_DH_1"/>
    <property type="match status" value="1"/>
</dbReference>
<proteinExistence type="inferred from homology"/>
<sequence>MDKIKIAILDDYQDAALKMADWSSLEKVAQITVFKDHLFEQEEIVEHLKPFDIICVMRERTPVNRELLSKLPNLKLIVSTGIRNASIDSAAVSALGIQLENTGYIGSGAPELTWALLMAIARKIPQENASLKSGGWQTTIATDLKGKTIGIVGLGNIGDKIASIAHVFDMNVIAWSENLTEEKAIAKGAKLVSKEYLFKNADFVTVHLVLSERSRGIIGAQDLALMKPSAYLINTSRGPLIDESALIDVLKENKIAGAALDVFEKEPLPTDHPFRKLDNVLATPHIGYVTEDTYKLFFEDTVKIIENWIEKNNI</sequence>
<evidence type="ECO:0000313" key="8">
    <source>
        <dbReference type="EMBL" id="TKT90447.1"/>
    </source>
</evidence>
<evidence type="ECO:0000256" key="1">
    <source>
        <dbReference type="ARBA" id="ARBA00005854"/>
    </source>
</evidence>
<gene>
    <name evidence="8" type="ORF">FDK13_19095</name>
</gene>